<feature type="modified residue" description="4-aspartylphosphate" evidence="2">
    <location>
        <position position="55"/>
    </location>
</feature>
<dbReference type="GO" id="GO:0000160">
    <property type="term" value="P:phosphorelay signal transduction system"/>
    <property type="evidence" value="ECO:0007669"/>
    <property type="project" value="InterPro"/>
</dbReference>
<gene>
    <name evidence="4" type="ORF">EV685_1728</name>
</gene>
<evidence type="ECO:0000256" key="1">
    <source>
        <dbReference type="ARBA" id="ARBA00022553"/>
    </source>
</evidence>
<dbReference type="InterPro" id="IPR011006">
    <property type="entry name" value="CheY-like_superfamily"/>
</dbReference>
<dbReference type="CDD" id="cd00156">
    <property type="entry name" value="REC"/>
    <property type="match status" value="1"/>
</dbReference>
<reference evidence="4 5" key="1">
    <citation type="submission" date="2019-02" db="EMBL/GenBank/DDBJ databases">
        <title>Genomic Encyclopedia of Type Strains, Phase IV (KMG-IV): sequencing the most valuable type-strain genomes for metagenomic binning, comparative biology and taxonomic classification.</title>
        <authorList>
            <person name="Goeker M."/>
        </authorList>
    </citation>
    <scope>NUCLEOTIDE SEQUENCE [LARGE SCALE GENOMIC DNA]</scope>
    <source>
        <strain evidence="4 5">DSM 10617</strain>
    </source>
</reference>
<keyword evidence="5" id="KW-1185">Reference proteome</keyword>
<dbReference type="InterPro" id="IPR001789">
    <property type="entry name" value="Sig_transdc_resp-reg_receiver"/>
</dbReference>
<evidence type="ECO:0000256" key="2">
    <source>
        <dbReference type="PROSITE-ProRule" id="PRU00169"/>
    </source>
</evidence>
<name>A0A4V2EWU0_9BURK</name>
<dbReference type="SMART" id="SM00448">
    <property type="entry name" value="REC"/>
    <property type="match status" value="1"/>
</dbReference>
<keyword evidence="1 2" id="KW-0597">Phosphoprotein</keyword>
<dbReference type="SUPFAM" id="SSF52172">
    <property type="entry name" value="CheY-like"/>
    <property type="match status" value="1"/>
</dbReference>
<protein>
    <submittedName>
        <fullName evidence="4">Response regulator receiver domain-containing protein</fullName>
    </submittedName>
</protein>
<comment type="caution">
    <text evidence="4">The sequence shown here is derived from an EMBL/GenBank/DDBJ whole genome shotgun (WGS) entry which is preliminary data.</text>
</comment>
<dbReference type="Gene3D" id="3.40.50.2300">
    <property type="match status" value="1"/>
</dbReference>
<dbReference type="PANTHER" id="PTHR44591:SF3">
    <property type="entry name" value="RESPONSE REGULATORY DOMAIN-CONTAINING PROTEIN"/>
    <property type="match status" value="1"/>
</dbReference>
<dbReference type="AlphaFoldDB" id="A0A4V2EWU0"/>
<dbReference type="Proteomes" id="UP000293433">
    <property type="component" value="Unassembled WGS sequence"/>
</dbReference>
<dbReference type="PROSITE" id="PS50110">
    <property type="entry name" value="RESPONSE_REGULATORY"/>
    <property type="match status" value="1"/>
</dbReference>
<evidence type="ECO:0000313" key="4">
    <source>
        <dbReference type="EMBL" id="RZS57160.1"/>
    </source>
</evidence>
<dbReference type="Pfam" id="PF00072">
    <property type="entry name" value="Response_reg"/>
    <property type="match status" value="1"/>
</dbReference>
<dbReference type="EMBL" id="SGWV01000008">
    <property type="protein sequence ID" value="RZS57160.1"/>
    <property type="molecule type" value="Genomic_DNA"/>
</dbReference>
<organism evidence="4 5">
    <name type="scientific">Sphaerotilus mobilis</name>
    <dbReference type="NCBI Taxonomy" id="47994"/>
    <lineage>
        <taxon>Bacteria</taxon>
        <taxon>Pseudomonadati</taxon>
        <taxon>Pseudomonadota</taxon>
        <taxon>Betaproteobacteria</taxon>
        <taxon>Burkholderiales</taxon>
        <taxon>Sphaerotilaceae</taxon>
        <taxon>Sphaerotilus</taxon>
    </lineage>
</organism>
<sequence>MAHILLIDDDELLRDTVLQMLQLDRHEVTEAPDGQTALRLVAGRSGRGFDLVITDVLMPGMDGTRVIVELRRSHPRLPIIAISGGRRVLSPQFNLETAALAGAVCQLAKPFTRQALQAAVAVALECAPT</sequence>
<accession>A0A4V2EWU0</accession>
<dbReference type="InterPro" id="IPR050595">
    <property type="entry name" value="Bact_response_regulator"/>
</dbReference>
<dbReference type="RefSeq" id="WP_130481566.1">
    <property type="nucleotide sequence ID" value="NZ_SGWV01000008.1"/>
</dbReference>
<feature type="domain" description="Response regulatory" evidence="3">
    <location>
        <begin position="3"/>
        <end position="124"/>
    </location>
</feature>
<dbReference type="OrthoDB" id="9801101at2"/>
<proteinExistence type="predicted"/>
<dbReference type="PANTHER" id="PTHR44591">
    <property type="entry name" value="STRESS RESPONSE REGULATOR PROTEIN 1"/>
    <property type="match status" value="1"/>
</dbReference>
<evidence type="ECO:0000259" key="3">
    <source>
        <dbReference type="PROSITE" id="PS50110"/>
    </source>
</evidence>
<evidence type="ECO:0000313" key="5">
    <source>
        <dbReference type="Proteomes" id="UP000293433"/>
    </source>
</evidence>